<name>A0A3B9IQS1_9PROT</name>
<evidence type="ECO:0000313" key="3">
    <source>
        <dbReference type="Proteomes" id="UP000257706"/>
    </source>
</evidence>
<dbReference type="EMBL" id="DMAI01000369">
    <property type="protein sequence ID" value="HAE50212.1"/>
    <property type="molecule type" value="Genomic_DNA"/>
</dbReference>
<gene>
    <name evidence="2" type="ORF">DCK97_22630</name>
</gene>
<feature type="non-terminal residue" evidence="2">
    <location>
        <position position="1"/>
    </location>
</feature>
<dbReference type="AlphaFoldDB" id="A0A3B9IQS1"/>
<dbReference type="Proteomes" id="UP000257706">
    <property type="component" value="Unassembled WGS sequence"/>
</dbReference>
<reference evidence="2 3" key="1">
    <citation type="journal article" date="2018" name="Nat. Biotechnol.">
        <title>A standardized bacterial taxonomy based on genome phylogeny substantially revises the tree of life.</title>
        <authorList>
            <person name="Parks D.H."/>
            <person name="Chuvochina M."/>
            <person name="Waite D.W."/>
            <person name="Rinke C."/>
            <person name="Skarshewski A."/>
            <person name="Chaumeil P.A."/>
            <person name="Hugenholtz P."/>
        </authorList>
    </citation>
    <scope>NUCLEOTIDE SEQUENCE [LARGE SCALE GENOMIC DNA]</scope>
    <source>
        <strain evidence="2">UBA8739</strain>
    </source>
</reference>
<protein>
    <recommendedName>
        <fullName evidence="4">1-acyl-sn-glycerol-3-phosphate acyltransferase</fullName>
    </recommendedName>
</protein>
<feature type="region of interest" description="Disordered" evidence="1">
    <location>
        <begin position="42"/>
        <end position="67"/>
    </location>
</feature>
<comment type="caution">
    <text evidence="2">The sequence shown here is derived from an EMBL/GenBank/DDBJ whole genome shotgun (WGS) entry which is preliminary data.</text>
</comment>
<sequence length="67" mass="7522">MPFSRGVFIWGEPIHVPRDADAATLDRYRIRIEDELNRITAEADRATGHAPLELPPPLDTEQAAADR</sequence>
<accession>A0A3B9IQS1</accession>
<evidence type="ECO:0000256" key="1">
    <source>
        <dbReference type="SAM" id="MobiDB-lite"/>
    </source>
</evidence>
<evidence type="ECO:0000313" key="2">
    <source>
        <dbReference type="EMBL" id="HAE50212.1"/>
    </source>
</evidence>
<organism evidence="2 3">
    <name type="scientific">Tistrella mobilis</name>
    <dbReference type="NCBI Taxonomy" id="171437"/>
    <lineage>
        <taxon>Bacteria</taxon>
        <taxon>Pseudomonadati</taxon>
        <taxon>Pseudomonadota</taxon>
        <taxon>Alphaproteobacteria</taxon>
        <taxon>Geminicoccales</taxon>
        <taxon>Geminicoccaceae</taxon>
        <taxon>Tistrella</taxon>
    </lineage>
</organism>
<evidence type="ECO:0008006" key="4">
    <source>
        <dbReference type="Google" id="ProtNLM"/>
    </source>
</evidence>
<proteinExistence type="predicted"/>